<dbReference type="Proteomes" id="UP000597444">
    <property type="component" value="Unassembled WGS sequence"/>
</dbReference>
<accession>A0A8J3IL37</accession>
<evidence type="ECO:0000313" key="1">
    <source>
        <dbReference type="EMBL" id="GHO94445.1"/>
    </source>
</evidence>
<comment type="caution">
    <text evidence="1">The sequence shown here is derived from an EMBL/GenBank/DDBJ whole genome shotgun (WGS) entry which is preliminary data.</text>
</comment>
<dbReference type="AlphaFoldDB" id="A0A8J3IL37"/>
<gene>
    <name evidence="1" type="ORF">KSF_044930</name>
</gene>
<keyword evidence="2" id="KW-1185">Reference proteome</keyword>
<protein>
    <submittedName>
        <fullName evidence="1">Uncharacterized protein</fullName>
    </submittedName>
</protein>
<proteinExistence type="predicted"/>
<organism evidence="1 2">
    <name type="scientific">Reticulibacter mediterranei</name>
    <dbReference type="NCBI Taxonomy" id="2778369"/>
    <lineage>
        <taxon>Bacteria</taxon>
        <taxon>Bacillati</taxon>
        <taxon>Chloroflexota</taxon>
        <taxon>Ktedonobacteria</taxon>
        <taxon>Ktedonobacterales</taxon>
        <taxon>Reticulibacteraceae</taxon>
        <taxon>Reticulibacter</taxon>
    </lineage>
</organism>
<dbReference type="EMBL" id="BNJK01000001">
    <property type="protein sequence ID" value="GHO94445.1"/>
    <property type="molecule type" value="Genomic_DNA"/>
</dbReference>
<sequence>MDIHLVATIAAAGVFLAHLLLASLIRRTIIATITGFSWQRTIFLKHFIWVKESSYSDYPDGSRNRSSTEESYLSYEFVRFDTRTTTDANGNTTTTTHSVYEPVVRYRTQYTYEIQRWRRSREVLAEGNDRNHVYWPDYTLDETTQEQIDKTQESYQVFFQATKGKQYHRELTQDEWTVLDEQATYRLRVTIYGTITDITPEQIQAMVMPEQQSAQ</sequence>
<evidence type="ECO:0000313" key="2">
    <source>
        <dbReference type="Proteomes" id="UP000597444"/>
    </source>
</evidence>
<name>A0A8J3IL37_9CHLR</name>
<reference evidence="1" key="1">
    <citation type="submission" date="2020-10" db="EMBL/GenBank/DDBJ databases">
        <title>Taxonomic study of unclassified bacteria belonging to the class Ktedonobacteria.</title>
        <authorList>
            <person name="Yabe S."/>
            <person name="Wang C.M."/>
            <person name="Zheng Y."/>
            <person name="Sakai Y."/>
            <person name="Cavaletti L."/>
            <person name="Monciardini P."/>
            <person name="Donadio S."/>
        </authorList>
    </citation>
    <scope>NUCLEOTIDE SEQUENCE</scope>
    <source>
        <strain evidence="1">ID150040</strain>
    </source>
</reference>
<dbReference type="RefSeq" id="WP_220205184.1">
    <property type="nucleotide sequence ID" value="NZ_BNJK01000001.1"/>
</dbReference>